<comment type="activity regulation">
    <text evidence="10">Na(+) is not transported, but it plays an essential structural role and its presence is essential for fluoride channel function.</text>
</comment>
<evidence type="ECO:0000256" key="4">
    <source>
        <dbReference type="ARBA" id="ARBA00022989"/>
    </source>
</evidence>
<evidence type="ECO:0000256" key="1">
    <source>
        <dbReference type="ARBA" id="ARBA00004651"/>
    </source>
</evidence>
<evidence type="ECO:0000256" key="9">
    <source>
        <dbReference type="ARBA" id="ARBA00049940"/>
    </source>
</evidence>
<dbReference type="AlphaFoldDB" id="A0A1X0DLN9"/>
<evidence type="ECO:0000256" key="5">
    <source>
        <dbReference type="ARBA" id="ARBA00023136"/>
    </source>
</evidence>
<dbReference type="NCBIfam" id="NF010824">
    <property type="entry name" value="PRK14228.1"/>
    <property type="match status" value="1"/>
</dbReference>
<keyword evidence="5 10" id="KW-0472">Membrane</keyword>
<protein>
    <recommendedName>
        <fullName evidence="10">Fluoride-specific ion channel FluC</fullName>
    </recommendedName>
</protein>
<keyword evidence="12" id="KW-1185">Reference proteome</keyword>
<feature type="transmembrane region" description="Helical" evidence="10">
    <location>
        <begin position="6"/>
        <end position="23"/>
    </location>
</feature>
<feature type="binding site" evidence="10">
    <location>
        <position position="79"/>
    </location>
    <ligand>
        <name>Na(+)</name>
        <dbReference type="ChEBI" id="CHEBI:29101"/>
        <note>structural</note>
    </ligand>
</feature>
<feature type="binding site" evidence="10">
    <location>
        <position position="76"/>
    </location>
    <ligand>
        <name>Na(+)</name>
        <dbReference type="ChEBI" id="CHEBI:29101"/>
        <note>structural</note>
    </ligand>
</feature>
<dbReference type="GO" id="GO:0140114">
    <property type="term" value="P:cellular detoxification of fluoride"/>
    <property type="evidence" value="ECO:0007669"/>
    <property type="project" value="UniProtKB-UniRule"/>
</dbReference>
<comment type="catalytic activity">
    <reaction evidence="8">
        <text>fluoride(in) = fluoride(out)</text>
        <dbReference type="Rhea" id="RHEA:76159"/>
        <dbReference type="ChEBI" id="CHEBI:17051"/>
    </reaction>
    <physiologicalReaction direction="left-to-right" evidence="8">
        <dbReference type="Rhea" id="RHEA:76160"/>
    </physiologicalReaction>
</comment>
<dbReference type="OrthoDB" id="5148600at2"/>
<dbReference type="GO" id="GO:0062054">
    <property type="term" value="F:fluoride channel activity"/>
    <property type="evidence" value="ECO:0007669"/>
    <property type="project" value="UniProtKB-UniRule"/>
</dbReference>
<comment type="caution">
    <text evidence="11">The sequence shown here is derived from an EMBL/GenBank/DDBJ whole genome shotgun (WGS) entry which is preliminary data.</text>
</comment>
<dbReference type="Pfam" id="PF02537">
    <property type="entry name" value="CRCB"/>
    <property type="match status" value="1"/>
</dbReference>
<feature type="transmembrane region" description="Helical" evidence="10">
    <location>
        <begin position="66"/>
        <end position="88"/>
    </location>
</feature>
<dbReference type="NCBIfam" id="TIGR00494">
    <property type="entry name" value="crcB"/>
    <property type="match status" value="1"/>
</dbReference>
<dbReference type="HAMAP" id="MF_00454">
    <property type="entry name" value="FluC"/>
    <property type="match status" value="1"/>
</dbReference>
<organism evidence="11 12">
    <name type="scientific">Mycolicibacterium insubricum</name>
    <dbReference type="NCBI Taxonomy" id="444597"/>
    <lineage>
        <taxon>Bacteria</taxon>
        <taxon>Bacillati</taxon>
        <taxon>Actinomycetota</taxon>
        <taxon>Actinomycetes</taxon>
        <taxon>Mycobacteriales</taxon>
        <taxon>Mycobacteriaceae</taxon>
        <taxon>Mycolicibacterium</taxon>
    </lineage>
</organism>
<dbReference type="Proteomes" id="UP000192801">
    <property type="component" value="Unassembled WGS sequence"/>
</dbReference>
<name>A0A1X0DLN9_9MYCO</name>
<proteinExistence type="inferred from homology"/>
<keyword evidence="10" id="KW-0406">Ion transport</keyword>
<feature type="transmembrane region" description="Helical" evidence="10">
    <location>
        <begin position="35"/>
        <end position="54"/>
    </location>
</feature>
<evidence type="ECO:0000256" key="8">
    <source>
        <dbReference type="ARBA" id="ARBA00035585"/>
    </source>
</evidence>
<dbReference type="PANTHER" id="PTHR28259:SF1">
    <property type="entry name" value="FLUORIDE EXPORT PROTEIN 1-RELATED"/>
    <property type="match status" value="1"/>
</dbReference>
<evidence type="ECO:0000313" key="12">
    <source>
        <dbReference type="Proteomes" id="UP000192801"/>
    </source>
</evidence>
<keyword evidence="10" id="KW-0479">Metal-binding</keyword>
<comment type="function">
    <text evidence="9 10">Fluoride-specific ion channel. Important for reducing fluoride concentration in the cell, thus reducing its toxicity.</text>
</comment>
<keyword evidence="10" id="KW-0915">Sodium</keyword>
<evidence type="ECO:0000313" key="11">
    <source>
        <dbReference type="EMBL" id="ORA72770.1"/>
    </source>
</evidence>
<evidence type="ECO:0000256" key="10">
    <source>
        <dbReference type="HAMAP-Rule" id="MF_00454"/>
    </source>
</evidence>
<dbReference type="RefSeq" id="WP_083029466.1">
    <property type="nucleotide sequence ID" value="NZ_AP022618.1"/>
</dbReference>
<dbReference type="PANTHER" id="PTHR28259">
    <property type="entry name" value="FLUORIDE EXPORT PROTEIN 1-RELATED"/>
    <property type="match status" value="1"/>
</dbReference>
<evidence type="ECO:0000256" key="7">
    <source>
        <dbReference type="ARBA" id="ARBA00035120"/>
    </source>
</evidence>
<comment type="similarity">
    <text evidence="7 10">Belongs to the fluoride channel Fluc/FEX (TC 1.A.43) family.</text>
</comment>
<dbReference type="STRING" id="444597.BST26_03980"/>
<dbReference type="GO" id="GO:0005886">
    <property type="term" value="C:plasma membrane"/>
    <property type="evidence" value="ECO:0007669"/>
    <property type="project" value="UniProtKB-SubCell"/>
</dbReference>
<feature type="transmembrane region" description="Helical" evidence="10">
    <location>
        <begin position="100"/>
        <end position="125"/>
    </location>
</feature>
<keyword evidence="6 10" id="KW-0407">Ion channel</keyword>
<dbReference type="GO" id="GO:0046872">
    <property type="term" value="F:metal ion binding"/>
    <property type="evidence" value="ECO:0007669"/>
    <property type="project" value="UniProtKB-KW"/>
</dbReference>
<keyword evidence="10" id="KW-0813">Transport</keyword>
<dbReference type="EMBL" id="MVHS01000006">
    <property type="protein sequence ID" value="ORA72770.1"/>
    <property type="molecule type" value="Genomic_DNA"/>
</dbReference>
<evidence type="ECO:0000256" key="2">
    <source>
        <dbReference type="ARBA" id="ARBA00022475"/>
    </source>
</evidence>
<dbReference type="InterPro" id="IPR003691">
    <property type="entry name" value="FluC"/>
</dbReference>
<comment type="subcellular location">
    <subcellularLocation>
        <location evidence="1 10">Cell membrane</location>
        <topology evidence="1 10">Multi-pass membrane protein</topology>
    </subcellularLocation>
</comment>
<sequence length="126" mass="12818">MTVLLWTGVAVIGGVGSVLRFVVDRAVAARASGSFPLGTLVVNLSGAILLGLVSGLTLSNVLGHDAAFLAGTAFVGAYTTFSTWMYETHRLAEERQFRPAVANIVVSVLAGVAAAALGSAVAGWLS</sequence>
<evidence type="ECO:0000256" key="6">
    <source>
        <dbReference type="ARBA" id="ARBA00023303"/>
    </source>
</evidence>
<reference evidence="11 12" key="1">
    <citation type="submission" date="2016-12" db="EMBL/GenBank/DDBJ databases">
        <title>The new phylogeny of genus Mycobacterium.</title>
        <authorList>
            <person name="Tortoli E."/>
            <person name="Trovato A."/>
            <person name="Cirillo D.M."/>
        </authorList>
    </citation>
    <scope>NUCLEOTIDE SEQUENCE [LARGE SCALE GENOMIC DNA]</scope>
    <source>
        <strain evidence="11 12">DSM 45130</strain>
    </source>
</reference>
<keyword evidence="3 10" id="KW-0812">Transmembrane</keyword>
<keyword evidence="4 10" id="KW-1133">Transmembrane helix</keyword>
<accession>A0A1X0DLN9</accession>
<keyword evidence="2 10" id="KW-1003">Cell membrane</keyword>
<evidence type="ECO:0000256" key="3">
    <source>
        <dbReference type="ARBA" id="ARBA00022692"/>
    </source>
</evidence>
<gene>
    <name evidence="10" type="primary">fluC</name>
    <name evidence="10" type="synonym">crcB</name>
    <name evidence="11" type="ORF">BST26_03980</name>
</gene>